<dbReference type="AlphaFoldDB" id="A0A7J7JVN9"/>
<feature type="transmembrane region" description="Helical" evidence="1">
    <location>
        <begin position="88"/>
        <end position="105"/>
    </location>
</feature>
<dbReference type="InterPro" id="IPR011701">
    <property type="entry name" value="MFS"/>
</dbReference>
<feature type="transmembrane region" description="Helical" evidence="1">
    <location>
        <begin position="143"/>
        <end position="165"/>
    </location>
</feature>
<feature type="transmembrane region" description="Helical" evidence="1">
    <location>
        <begin position="384"/>
        <end position="406"/>
    </location>
</feature>
<dbReference type="Proteomes" id="UP000593567">
    <property type="component" value="Unassembled WGS sequence"/>
</dbReference>
<keyword evidence="1" id="KW-0812">Transmembrane</keyword>
<feature type="transmembrane region" description="Helical" evidence="1">
    <location>
        <begin position="418"/>
        <end position="442"/>
    </location>
</feature>
<dbReference type="Pfam" id="PF07690">
    <property type="entry name" value="MFS_1"/>
    <property type="match status" value="2"/>
</dbReference>
<sequence length="890" mass="95524">MTVLQIFKKPQRSKDKGYAWVILFFSFLSHFAHVGFSYGIAGNLTIAHQQFFNINLQKGSLLGTIHVGVLLLFGPIASVLIKKFGCRATQIFGGACILAGIALSALSRQLWHAVILYSVLAGVGISCTYTASSSILARYFERFKYIAFPVAMLGAYIGIVTWPLISQYLLSKFGYSVAMGIMSTSSILHLIAGVSFVDPQLGDSNSEKTKNDNLELSNEAERKVEVSADRDTDEGVDNKAAELSEVNLADTVEAVKPSLPAAGTEVSELPKVTEEKNIKTLRQEFMILFKSLEVWLLIISGLFWNTASAGYVVLINDYIVNNTDLNELEAALGITIAGIGNIVACIGLALTGSLKFNRFILSMSAMSLNSIGIFIGSFATTKAIYYTSTSLFGLGLGIAAASILAVISDICPVHQLPLLFGIECFSKGLGGLALLPLAAYIAEHTEEKYGLIFVGSCGVVGALAMLAIAVLNARREANPIAILSIREDNSKKNSTFYPQLAKDKGYAWVILFFSFLSHFTHLGFSYGTAGNLTIAHQKVFNIDLQKGSLLGTIHIGVLLLFGELFMAICRIGPIASVLIKKFGCRATQIFGGACILAGIALSALSRQLWHAVILYSVLAGVGVSCTYSASSSILILYFDRFKYIAFSVAMLGGYIGMVTWPLISQYLLSKFGYSVAMGIMSTFSIIHLIAGVSFMDPQLKKKPQNLTENNLKLSNEVERKAEISTDRDTDEGVDNKAAEFSEVWLLVISGIFWNAAGSGYVVLINDYIVNNTDLTELDAALGVTIAGVANIVACITLALTGSLKLNRFILYMSAVSLTCIGIFIAPFATTKAIYYTSTSLYGLGSGIAVATILAVVSDLCSANQLPLLFGIECFSEGLGGLALIPIAGKS</sequence>
<feature type="transmembrane region" description="Helical" evidence="1">
    <location>
        <begin position="867"/>
        <end position="887"/>
    </location>
</feature>
<feature type="transmembrane region" description="Helical" evidence="1">
    <location>
        <begin position="61"/>
        <end position="81"/>
    </location>
</feature>
<dbReference type="PANTHER" id="PTHR11360">
    <property type="entry name" value="MONOCARBOXYLATE TRANSPORTER"/>
    <property type="match status" value="1"/>
</dbReference>
<evidence type="ECO:0000313" key="2">
    <source>
        <dbReference type="EMBL" id="KAF6030027.1"/>
    </source>
</evidence>
<keyword evidence="1" id="KW-1133">Transmembrane helix</keyword>
<evidence type="ECO:0000256" key="1">
    <source>
        <dbReference type="SAM" id="Phobius"/>
    </source>
</evidence>
<comment type="caution">
    <text evidence="2">The sequence shown here is derived from an EMBL/GenBank/DDBJ whole genome shotgun (WGS) entry which is preliminary data.</text>
</comment>
<dbReference type="EMBL" id="VXIV02001763">
    <property type="protein sequence ID" value="KAF6030027.1"/>
    <property type="molecule type" value="Genomic_DNA"/>
</dbReference>
<dbReference type="Gene3D" id="1.20.1250.20">
    <property type="entry name" value="MFS general substrate transporter like domains"/>
    <property type="match status" value="2"/>
</dbReference>
<keyword evidence="3" id="KW-1185">Reference proteome</keyword>
<proteinExistence type="predicted"/>
<feature type="transmembrane region" description="Helical" evidence="1">
    <location>
        <begin position="448"/>
        <end position="471"/>
    </location>
</feature>
<feature type="transmembrane region" description="Helical" evidence="1">
    <location>
        <begin position="111"/>
        <end position="131"/>
    </location>
</feature>
<feature type="transmembrane region" description="Helical" evidence="1">
    <location>
        <begin position="589"/>
        <end position="606"/>
    </location>
</feature>
<dbReference type="GO" id="GO:0008028">
    <property type="term" value="F:monocarboxylic acid transmembrane transporter activity"/>
    <property type="evidence" value="ECO:0007669"/>
    <property type="project" value="TreeGrafter"/>
</dbReference>
<feature type="transmembrane region" description="Helical" evidence="1">
    <location>
        <begin position="612"/>
        <end position="636"/>
    </location>
</feature>
<evidence type="ECO:0000313" key="3">
    <source>
        <dbReference type="Proteomes" id="UP000593567"/>
    </source>
</evidence>
<feature type="transmembrane region" description="Helical" evidence="1">
    <location>
        <begin position="330"/>
        <end position="352"/>
    </location>
</feature>
<feature type="transmembrane region" description="Helical" evidence="1">
    <location>
        <begin position="808"/>
        <end position="828"/>
    </location>
</feature>
<organism evidence="2 3">
    <name type="scientific">Bugula neritina</name>
    <name type="common">Brown bryozoan</name>
    <name type="synonym">Sertularia neritina</name>
    <dbReference type="NCBI Taxonomy" id="10212"/>
    <lineage>
        <taxon>Eukaryota</taxon>
        <taxon>Metazoa</taxon>
        <taxon>Spiralia</taxon>
        <taxon>Lophotrochozoa</taxon>
        <taxon>Bryozoa</taxon>
        <taxon>Gymnolaemata</taxon>
        <taxon>Cheilostomatida</taxon>
        <taxon>Flustrina</taxon>
        <taxon>Buguloidea</taxon>
        <taxon>Bugulidae</taxon>
        <taxon>Bugula</taxon>
    </lineage>
</organism>
<feature type="transmembrane region" description="Helical" evidence="1">
    <location>
        <begin position="506"/>
        <end position="529"/>
    </location>
</feature>
<dbReference type="PANTHER" id="PTHR11360:SF310">
    <property type="entry name" value="MONOCARBOXYLATE TRANSPORTER 9-LIKE"/>
    <property type="match status" value="1"/>
</dbReference>
<keyword evidence="1" id="KW-0472">Membrane</keyword>
<feature type="transmembrane region" description="Helical" evidence="1">
    <location>
        <begin position="549"/>
        <end position="568"/>
    </location>
</feature>
<name>A0A7J7JVN9_BUGNE</name>
<feature type="transmembrane region" description="Helical" evidence="1">
    <location>
        <begin position="294"/>
        <end position="315"/>
    </location>
</feature>
<feature type="transmembrane region" description="Helical" evidence="1">
    <location>
        <begin position="675"/>
        <end position="695"/>
    </location>
</feature>
<dbReference type="OrthoDB" id="6499973at2759"/>
<gene>
    <name evidence="2" type="ORF">EB796_011682</name>
</gene>
<feature type="transmembrane region" description="Helical" evidence="1">
    <location>
        <begin position="177"/>
        <end position="197"/>
    </location>
</feature>
<dbReference type="SUPFAM" id="SSF103473">
    <property type="entry name" value="MFS general substrate transporter"/>
    <property type="match status" value="2"/>
</dbReference>
<dbReference type="InterPro" id="IPR036259">
    <property type="entry name" value="MFS_trans_sf"/>
</dbReference>
<feature type="transmembrane region" description="Helical" evidence="1">
    <location>
        <begin position="743"/>
        <end position="764"/>
    </location>
</feature>
<reference evidence="2" key="1">
    <citation type="submission" date="2020-06" db="EMBL/GenBank/DDBJ databases">
        <title>Draft genome of Bugula neritina, a colonial animal packing powerful symbionts and potential medicines.</title>
        <authorList>
            <person name="Rayko M."/>
        </authorList>
    </citation>
    <scope>NUCLEOTIDE SEQUENCE [LARGE SCALE GENOMIC DNA]</scope>
    <source>
        <strain evidence="2">Kwan_BN1</strain>
    </source>
</reference>
<protein>
    <submittedName>
        <fullName evidence="2">Uncharacterized protein</fullName>
    </submittedName>
</protein>
<feature type="transmembrane region" description="Helical" evidence="1">
    <location>
        <begin position="643"/>
        <end position="663"/>
    </location>
</feature>
<feature type="transmembrane region" description="Helical" evidence="1">
    <location>
        <begin position="779"/>
        <end position="801"/>
    </location>
</feature>
<dbReference type="InterPro" id="IPR050327">
    <property type="entry name" value="Proton-linked_MCT"/>
</dbReference>
<feature type="transmembrane region" description="Helical" evidence="1">
    <location>
        <begin position="20"/>
        <end position="41"/>
    </location>
</feature>
<feature type="transmembrane region" description="Helical" evidence="1">
    <location>
        <begin position="359"/>
        <end position="378"/>
    </location>
</feature>
<feature type="transmembrane region" description="Helical" evidence="1">
    <location>
        <begin position="840"/>
        <end position="860"/>
    </location>
</feature>
<accession>A0A7J7JVN9</accession>